<dbReference type="GO" id="GO:0016705">
    <property type="term" value="F:oxidoreductase activity, acting on paired donors, with incorporation or reduction of molecular oxygen"/>
    <property type="evidence" value="ECO:0007669"/>
    <property type="project" value="InterPro"/>
</dbReference>
<dbReference type="Proteomes" id="UP000813462">
    <property type="component" value="Unassembled WGS sequence"/>
</dbReference>
<accession>A0A978VMD3</accession>
<dbReference type="InterPro" id="IPR053062">
    <property type="entry name" value="CYP450_84A"/>
</dbReference>
<gene>
    <name evidence="1" type="ORF">FEM48_Zijuj03G0015000</name>
</gene>
<dbReference type="SUPFAM" id="SSF48264">
    <property type="entry name" value="Cytochrome P450"/>
    <property type="match status" value="1"/>
</dbReference>
<sequence length="185" mass="20991">MQGLMFGGIETVALVIEWTMSELMRNPGDLKKVQQELSDIVGLDRRIQETDFEKLTYLRCVIKESLRLHPPIPLLLHETSNDSEVGSYFIPKKSQVMINTWALDVKGSNFEYIPFGSGWRSSPGMEIGLFIVEMAVGHLLRCFRWELPEGMKPSELDMTDTFGLTAPRASQLIVVPAKRVFCRLS</sequence>
<dbReference type="Gene3D" id="1.10.630.10">
    <property type="entry name" value="Cytochrome P450"/>
    <property type="match status" value="1"/>
</dbReference>
<organism evidence="1 2">
    <name type="scientific">Ziziphus jujuba var. spinosa</name>
    <dbReference type="NCBI Taxonomy" id="714518"/>
    <lineage>
        <taxon>Eukaryota</taxon>
        <taxon>Viridiplantae</taxon>
        <taxon>Streptophyta</taxon>
        <taxon>Embryophyta</taxon>
        <taxon>Tracheophyta</taxon>
        <taxon>Spermatophyta</taxon>
        <taxon>Magnoliopsida</taxon>
        <taxon>eudicotyledons</taxon>
        <taxon>Gunneridae</taxon>
        <taxon>Pentapetalae</taxon>
        <taxon>rosids</taxon>
        <taxon>fabids</taxon>
        <taxon>Rosales</taxon>
        <taxon>Rhamnaceae</taxon>
        <taxon>Paliureae</taxon>
        <taxon>Ziziphus</taxon>
    </lineage>
</organism>
<evidence type="ECO:0000313" key="2">
    <source>
        <dbReference type="Proteomes" id="UP000813462"/>
    </source>
</evidence>
<protein>
    <recommendedName>
        <fullName evidence="3">Cytochrome P450 71A1-like</fullName>
    </recommendedName>
</protein>
<evidence type="ECO:0008006" key="3">
    <source>
        <dbReference type="Google" id="ProtNLM"/>
    </source>
</evidence>
<dbReference type="Pfam" id="PF00067">
    <property type="entry name" value="p450"/>
    <property type="match status" value="2"/>
</dbReference>
<dbReference type="EMBL" id="JAEACU010000003">
    <property type="protein sequence ID" value="KAH7536708.1"/>
    <property type="molecule type" value="Genomic_DNA"/>
</dbReference>
<dbReference type="AlphaFoldDB" id="A0A978VMD3"/>
<dbReference type="GO" id="GO:0005506">
    <property type="term" value="F:iron ion binding"/>
    <property type="evidence" value="ECO:0007669"/>
    <property type="project" value="InterPro"/>
</dbReference>
<dbReference type="InterPro" id="IPR001128">
    <property type="entry name" value="Cyt_P450"/>
</dbReference>
<comment type="caution">
    <text evidence="1">The sequence shown here is derived from an EMBL/GenBank/DDBJ whole genome shotgun (WGS) entry which is preliminary data.</text>
</comment>
<dbReference type="GO" id="GO:0020037">
    <property type="term" value="F:heme binding"/>
    <property type="evidence" value="ECO:0007669"/>
    <property type="project" value="InterPro"/>
</dbReference>
<proteinExistence type="predicted"/>
<dbReference type="PRINTS" id="PR00463">
    <property type="entry name" value="EP450I"/>
</dbReference>
<name>A0A978VMD3_ZIZJJ</name>
<reference evidence="1" key="1">
    <citation type="journal article" date="2021" name="Front. Plant Sci.">
        <title>Chromosome-Scale Genome Assembly for Chinese Sour Jujube and Insights Into Its Genome Evolution and Domestication Signature.</title>
        <authorList>
            <person name="Shen L.-Y."/>
            <person name="Luo H."/>
            <person name="Wang X.-L."/>
            <person name="Wang X.-M."/>
            <person name="Qiu X.-J."/>
            <person name="Liu H."/>
            <person name="Zhou S.-S."/>
            <person name="Jia K.-H."/>
            <person name="Nie S."/>
            <person name="Bao Y.-T."/>
            <person name="Zhang R.-G."/>
            <person name="Yun Q.-Z."/>
            <person name="Chai Y.-H."/>
            <person name="Lu J.-Y."/>
            <person name="Li Y."/>
            <person name="Zhao S.-W."/>
            <person name="Mao J.-F."/>
            <person name="Jia S.-G."/>
            <person name="Mao Y.-M."/>
        </authorList>
    </citation>
    <scope>NUCLEOTIDE SEQUENCE</scope>
    <source>
        <strain evidence="1">AT0</strain>
        <tissue evidence="1">Leaf</tissue>
    </source>
</reference>
<dbReference type="GO" id="GO:0004497">
    <property type="term" value="F:monooxygenase activity"/>
    <property type="evidence" value="ECO:0007669"/>
    <property type="project" value="InterPro"/>
</dbReference>
<dbReference type="InterPro" id="IPR036396">
    <property type="entry name" value="Cyt_P450_sf"/>
</dbReference>
<dbReference type="InterPro" id="IPR002401">
    <property type="entry name" value="Cyt_P450_E_grp-I"/>
</dbReference>
<evidence type="ECO:0000313" key="1">
    <source>
        <dbReference type="EMBL" id="KAH7536708.1"/>
    </source>
</evidence>
<dbReference type="PRINTS" id="PR00385">
    <property type="entry name" value="P450"/>
</dbReference>
<dbReference type="PANTHER" id="PTHR47945:SF5">
    <property type="entry name" value="CYTOCHROME P450 84A1-RELATED"/>
    <property type="match status" value="1"/>
</dbReference>
<dbReference type="PANTHER" id="PTHR47945">
    <property type="entry name" value="CYTOCHROME P450 84A1-RELATED"/>
    <property type="match status" value="1"/>
</dbReference>